<proteinExistence type="predicted"/>
<gene>
    <name evidence="1" type="ORF">BDA96_10G044900</name>
</gene>
<organism evidence="1 2">
    <name type="scientific">Sorghum bicolor</name>
    <name type="common">Sorghum</name>
    <name type="synonym">Sorghum vulgare</name>
    <dbReference type="NCBI Taxonomy" id="4558"/>
    <lineage>
        <taxon>Eukaryota</taxon>
        <taxon>Viridiplantae</taxon>
        <taxon>Streptophyta</taxon>
        <taxon>Embryophyta</taxon>
        <taxon>Tracheophyta</taxon>
        <taxon>Spermatophyta</taxon>
        <taxon>Magnoliopsida</taxon>
        <taxon>Liliopsida</taxon>
        <taxon>Poales</taxon>
        <taxon>Poaceae</taxon>
        <taxon>PACMAD clade</taxon>
        <taxon>Panicoideae</taxon>
        <taxon>Andropogonodae</taxon>
        <taxon>Andropogoneae</taxon>
        <taxon>Sorghinae</taxon>
        <taxon>Sorghum</taxon>
    </lineage>
</organism>
<protein>
    <submittedName>
        <fullName evidence="1">Uncharacterized protein</fullName>
    </submittedName>
</protein>
<comment type="caution">
    <text evidence="1">The sequence shown here is derived from an EMBL/GenBank/DDBJ whole genome shotgun (WGS) entry which is preliminary data.</text>
</comment>
<accession>A0A921PY05</accession>
<sequence>MSLVWIDPPLPVPILKVLAATGTTRTATAVAPAVGGPGTAWRRRCAVGGHGCPLPGFPLPTLARAGAGVLHR</sequence>
<evidence type="ECO:0000313" key="2">
    <source>
        <dbReference type="Proteomes" id="UP000807115"/>
    </source>
</evidence>
<name>A0A921PY05_SORBI</name>
<evidence type="ECO:0000313" key="1">
    <source>
        <dbReference type="EMBL" id="KAG0512794.1"/>
    </source>
</evidence>
<dbReference type="EMBL" id="CM027689">
    <property type="protein sequence ID" value="KAG0512794.1"/>
    <property type="molecule type" value="Genomic_DNA"/>
</dbReference>
<dbReference type="Proteomes" id="UP000807115">
    <property type="component" value="Chromosome 10"/>
</dbReference>
<reference evidence="1" key="2">
    <citation type="submission" date="2020-10" db="EMBL/GenBank/DDBJ databases">
        <authorList>
            <person name="Cooper E.A."/>
            <person name="Brenton Z.W."/>
            <person name="Flinn B.S."/>
            <person name="Jenkins J."/>
            <person name="Shu S."/>
            <person name="Flowers D."/>
            <person name="Luo F."/>
            <person name="Wang Y."/>
            <person name="Xia P."/>
            <person name="Barry K."/>
            <person name="Daum C."/>
            <person name="Lipzen A."/>
            <person name="Yoshinaga Y."/>
            <person name="Schmutz J."/>
            <person name="Saski C."/>
            <person name="Vermerris W."/>
            <person name="Kresovich S."/>
        </authorList>
    </citation>
    <scope>NUCLEOTIDE SEQUENCE</scope>
</reference>
<reference evidence="1" key="1">
    <citation type="journal article" date="2019" name="BMC Genomics">
        <title>A new reference genome for Sorghum bicolor reveals high levels of sequence similarity between sweet and grain genotypes: implications for the genetics of sugar metabolism.</title>
        <authorList>
            <person name="Cooper E.A."/>
            <person name="Brenton Z.W."/>
            <person name="Flinn B.S."/>
            <person name="Jenkins J."/>
            <person name="Shu S."/>
            <person name="Flowers D."/>
            <person name="Luo F."/>
            <person name="Wang Y."/>
            <person name="Xia P."/>
            <person name="Barry K."/>
            <person name="Daum C."/>
            <person name="Lipzen A."/>
            <person name="Yoshinaga Y."/>
            <person name="Schmutz J."/>
            <person name="Saski C."/>
            <person name="Vermerris W."/>
            <person name="Kresovich S."/>
        </authorList>
    </citation>
    <scope>NUCLEOTIDE SEQUENCE</scope>
</reference>
<dbReference type="AlphaFoldDB" id="A0A921PY05"/>